<name>B1ZS95_OPITP</name>
<keyword evidence="5" id="KW-0378">Hydrolase</keyword>
<dbReference type="OrthoDB" id="9780815at2"/>
<dbReference type="AlphaFoldDB" id="B1ZS95"/>
<dbReference type="RefSeq" id="WP_012375231.1">
    <property type="nucleotide sequence ID" value="NC_010571.1"/>
</dbReference>
<evidence type="ECO:0000313" key="8">
    <source>
        <dbReference type="Proteomes" id="UP000007013"/>
    </source>
</evidence>
<dbReference type="STRING" id="452637.Oter_2412"/>
<dbReference type="SUPFAM" id="SSF64167">
    <property type="entry name" value="SurE-like"/>
    <property type="match status" value="1"/>
</dbReference>
<dbReference type="NCBIfam" id="TIGR00087">
    <property type="entry name" value="surE"/>
    <property type="match status" value="1"/>
</dbReference>
<dbReference type="HOGENOM" id="CLU_045192_1_3_0"/>
<dbReference type="InterPro" id="IPR002828">
    <property type="entry name" value="SurE-like_Pase/nucleotidase"/>
</dbReference>
<evidence type="ECO:0000256" key="2">
    <source>
        <dbReference type="ARBA" id="ARBA00011062"/>
    </source>
</evidence>
<comment type="catalytic activity">
    <reaction evidence="1">
        <text>a ribonucleoside 5'-phosphate + H2O = a ribonucleoside + phosphate</text>
        <dbReference type="Rhea" id="RHEA:12484"/>
        <dbReference type="ChEBI" id="CHEBI:15377"/>
        <dbReference type="ChEBI" id="CHEBI:18254"/>
        <dbReference type="ChEBI" id="CHEBI:43474"/>
        <dbReference type="ChEBI" id="CHEBI:58043"/>
        <dbReference type="EC" id="3.1.3.5"/>
    </reaction>
</comment>
<dbReference type="EC" id="3.1.3.5" evidence="3"/>
<sequence length="273" mass="29054">MRLLVTNDDGINSVFLHELVHALQAAGHVLAIAAPKREQSWVGAGKSRHRAVHCELVDRGFDCPTWIVDGTPSDCVNIALAHLLPTLADRPEFSSQDASPDLIDGVVSGINVGLNASLGFILASGTIAGAWEGALHGLPAVAFSQDMSTALYDRLKANGFRPDPALYAILKISARHAAALTPQLLNATPLRSFTVHNINFPVAIRPDSEVRRTVPARVIVPGLFSPAADDGTHTFVFSHGEEMSVEDALTDRAAVAAGYISHTTLDYRKLGSA</sequence>
<dbReference type="InterPro" id="IPR036523">
    <property type="entry name" value="SurE-like_sf"/>
</dbReference>
<comment type="similarity">
    <text evidence="2">Belongs to the SurE nucleotidase family.</text>
</comment>
<evidence type="ECO:0000259" key="6">
    <source>
        <dbReference type="Pfam" id="PF01975"/>
    </source>
</evidence>
<evidence type="ECO:0000256" key="3">
    <source>
        <dbReference type="ARBA" id="ARBA00012643"/>
    </source>
</evidence>
<keyword evidence="8" id="KW-1185">Reference proteome</keyword>
<evidence type="ECO:0000256" key="4">
    <source>
        <dbReference type="ARBA" id="ARBA00022723"/>
    </source>
</evidence>
<dbReference type="eggNOG" id="COG0496">
    <property type="taxonomic scope" value="Bacteria"/>
</dbReference>
<dbReference type="GO" id="GO:0046872">
    <property type="term" value="F:metal ion binding"/>
    <property type="evidence" value="ECO:0007669"/>
    <property type="project" value="UniProtKB-KW"/>
</dbReference>
<evidence type="ECO:0000313" key="7">
    <source>
        <dbReference type="EMBL" id="ACB75694.1"/>
    </source>
</evidence>
<protein>
    <recommendedName>
        <fullName evidence="3">5'-nucleotidase</fullName>
        <ecNumber evidence="3">3.1.3.5</ecNumber>
    </recommendedName>
</protein>
<feature type="domain" description="Survival protein SurE-like phosphatase/nucleotidase" evidence="6">
    <location>
        <begin position="4"/>
        <end position="209"/>
    </location>
</feature>
<evidence type="ECO:0000256" key="1">
    <source>
        <dbReference type="ARBA" id="ARBA00000815"/>
    </source>
</evidence>
<dbReference type="PANTHER" id="PTHR30457">
    <property type="entry name" value="5'-NUCLEOTIDASE SURE"/>
    <property type="match status" value="1"/>
</dbReference>
<evidence type="ECO:0000256" key="5">
    <source>
        <dbReference type="ARBA" id="ARBA00022801"/>
    </source>
</evidence>
<keyword evidence="4" id="KW-0479">Metal-binding</keyword>
<accession>B1ZS95</accession>
<organism evidence="7 8">
    <name type="scientific">Opitutus terrae (strain DSM 11246 / JCM 15787 / PB90-1)</name>
    <dbReference type="NCBI Taxonomy" id="452637"/>
    <lineage>
        <taxon>Bacteria</taxon>
        <taxon>Pseudomonadati</taxon>
        <taxon>Verrucomicrobiota</taxon>
        <taxon>Opitutia</taxon>
        <taxon>Opitutales</taxon>
        <taxon>Opitutaceae</taxon>
        <taxon>Opitutus</taxon>
    </lineage>
</organism>
<dbReference type="Pfam" id="PF01975">
    <property type="entry name" value="SurE"/>
    <property type="match status" value="1"/>
</dbReference>
<reference evidence="7 8" key="1">
    <citation type="journal article" date="2011" name="J. Bacteriol.">
        <title>Genome sequence of the verrucomicrobium Opitutus terrae PB90-1, an abundant inhabitant of rice paddy soil ecosystems.</title>
        <authorList>
            <person name="van Passel M.W."/>
            <person name="Kant R."/>
            <person name="Palva A."/>
            <person name="Copeland A."/>
            <person name="Lucas S."/>
            <person name="Lapidus A."/>
            <person name="Glavina del Rio T."/>
            <person name="Pitluck S."/>
            <person name="Goltsman E."/>
            <person name="Clum A."/>
            <person name="Sun H."/>
            <person name="Schmutz J."/>
            <person name="Larimer F.W."/>
            <person name="Land M.L."/>
            <person name="Hauser L."/>
            <person name="Kyrpides N."/>
            <person name="Mikhailova N."/>
            <person name="Richardson P.P."/>
            <person name="Janssen P.H."/>
            <person name="de Vos W.M."/>
            <person name="Smidt H."/>
        </authorList>
    </citation>
    <scope>NUCLEOTIDE SEQUENCE [LARGE SCALE GENOMIC DNA]</scope>
    <source>
        <strain evidence="8">DSM 11246 / JCM 15787 / PB90-1</strain>
    </source>
</reference>
<gene>
    <name evidence="7" type="ordered locus">Oter_2412</name>
</gene>
<dbReference type="KEGG" id="ote:Oter_2412"/>
<dbReference type="Proteomes" id="UP000007013">
    <property type="component" value="Chromosome"/>
</dbReference>
<dbReference type="EMBL" id="CP001032">
    <property type="protein sequence ID" value="ACB75694.1"/>
    <property type="molecule type" value="Genomic_DNA"/>
</dbReference>
<dbReference type="InterPro" id="IPR030048">
    <property type="entry name" value="SurE"/>
</dbReference>
<dbReference type="GO" id="GO:0008253">
    <property type="term" value="F:5'-nucleotidase activity"/>
    <property type="evidence" value="ECO:0007669"/>
    <property type="project" value="UniProtKB-EC"/>
</dbReference>
<dbReference type="PANTHER" id="PTHR30457:SF0">
    <property type="entry name" value="PHOSPHATASE, PUTATIVE (AFU_ORTHOLOGUE AFUA_4G01070)-RELATED"/>
    <property type="match status" value="1"/>
</dbReference>
<dbReference type="Gene3D" id="3.40.1210.10">
    <property type="entry name" value="Survival protein SurE-like phosphatase/nucleotidase"/>
    <property type="match status" value="1"/>
</dbReference>
<proteinExistence type="inferred from homology"/>